<evidence type="ECO:0000313" key="1">
    <source>
        <dbReference type="EMBL" id="MFC0677670.1"/>
    </source>
</evidence>
<comment type="caution">
    <text evidence="1">The sequence shown here is derived from an EMBL/GenBank/DDBJ whole genome shotgun (WGS) entry which is preliminary data.</text>
</comment>
<name>A0ABV6RL13_9GAMM</name>
<protein>
    <submittedName>
        <fullName evidence="1">Uncharacterized protein</fullName>
    </submittedName>
</protein>
<sequence length="241" mass="25031">MASVTGCVDADLRVVDCSAELLRARVDVPLDAEALRVACPPFVTRRLALLWVDGLSSVSRGALVAAFERVPRAAGAPRFAFASPDAVTESWRRPGVPREACVPPAAVRLSAPLLPADLAAAPRPFAAVADEADLPARPLPFADDAPIAPAFPLVTADFPVLAAFAPLPAAAPSEAADFFEAVFRDAPSSSDLPAEPRAEVRFTADFESPLPAWAAGLERPPVFVAMGFSVSRVAPAGANAS</sequence>
<gene>
    <name evidence="1" type="ORF">ACFFGH_07415</name>
</gene>
<keyword evidence="2" id="KW-1185">Reference proteome</keyword>
<dbReference type="EMBL" id="JBHLTG010000001">
    <property type="protein sequence ID" value="MFC0677670.1"/>
    <property type="molecule type" value="Genomic_DNA"/>
</dbReference>
<proteinExistence type="predicted"/>
<dbReference type="RefSeq" id="WP_386666490.1">
    <property type="nucleotide sequence ID" value="NZ_JBHLTG010000001.1"/>
</dbReference>
<accession>A0ABV6RL13</accession>
<organism evidence="1 2">
    <name type="scientific">Lysobacter korlensis</name>
    <dbReference type="NCBI Taxonomy" id="553636"/>
    <lineage>
        <taxon>Bacteria</taxon>
        <taxon>Pseudomonadati</taxon>
        <taxon>Pseudomonadota</taxon>
        <taxon>Gammaproteobacteria</taxon>
        <taxon>Lysobacterales</taxon>
        <taxon>Lysobacteraceae</taxon>
        <taxon>Lysobacter</taxon>
    </lineage>
</organism>
<evidence type="ECO:0000313" key="2">
    <source>
        <dbReference type="Proteomes" id="UP001589896"/>
    </source>
</evidence>
<dbReference type="Proteomes" id="UP001589896">
    <property type="component" value="Unassembled WGS sequence"/>
</dbReference>
<reference evidence="1 2" key="1">
    <citation type="submission" date="2024-09" db="EMBL/GenBank/DDBJ databases">
        <authorList>
            <person name="Sun Q."/>
            <person name="Mori K."/>
        </authorList>
    </citation>
    <scope>NUCLEOTIDE SEQUENCE [LARGE SCALE GENOMIC DNA]</scope>
    <source>
        <strain evidence="1 2">KCTC 23076</strain>
    </source>
</reference>